<name>A0A1L7XAW0_9HELO</name>
<dbReference type="InterPro" id="IPR000760">
    <property type="entry name" value="Inositol_monophosphatase-like"/>
</dbReference>
<keyword evidence="4" id="KW-0378">Hydrolase</keyword>
<comment type="cofactor">
    <cofactor evidence="1 6">
        <name>Mg(2+)</name>
        <dbReference type="ChEBI" id="CHEBI:18420"/>
    </cofactor>
</comment>
<dbReference type="GO" id="GO:0000103">
    <property type="term" value="P:sulfate assimilation"/>
    <property type="evidence" value="ECO:0007669"/>
    <property type="project" value="TreeGrafter"/>
</dbReference>
<dbReference type="Proteomes" id="UP000184330">
    <property type="component" value="Unassembled WGS sequence"/>
</dbReference>
<dbReference type="CDD" id="cd01517">
    <property type="entry name" value="PAP_phosphatase"/>
    <property type="match status" value="1"/>
</dbReference>
<dbReference type="GO" id="GO:0008441">
    <property type="term" value="F:3'(2'),5'-bisphosphate nucleotidase activity"/>
    <property type="evidence" value="ECO:0007669"/>
    <property type="project" value="TreeGrafter"/>
</dbReference>
<proteinExistence type="inferred from homology"/>
<sequence>MDFANELRIATLAVHRASILTNSVQSTIQNKGNSLEKDEFGDPVTIADFASQAVIINAIHHYFPNDTFVGEEDESMLRDSPEILERVWVLIQDLKEDGDEVPRLESKEDVLRVIGLGGKVETGKGRVWMLDPIDGTKAFLSGTQYAVSLALIVDGEQKVGVLGCPNIKAGSSEVREELIDRDGLGVLLSAVKGQGSFQRSMSLDGLGEPKKMEMLKDVGSVNELRYVNSMASSYISRPVYLAVKKACRLKTDEEVDLWSMHVKYAALTIGGVDAMVRIPPKKSYHSYVWDHAGGQLIYQEIGGKLTDLDGGKFDFGVGRKLEKNWGLVAAPPSVHGKLLEVVKHVLAENPIPE</sequence>
<dbReference type="PRINTS" id="PR00377">
    <property type="entry name" value="IMPHPHTASES"/>
</dbReference>
<dbReference type="InterPro" id="IPR051090">
    <property type="entry name" value="Inositol_monoP_superfamily"/>
</dbReference>
<evidence type="ECO:0000313" key="8">
    <source>
        <dbReference type="Proteomes" id="UP000184330"/>
    </source>
</evidence>
<dbReference type="Gene3D" id="3.40.190.80">
    <property type="match status" value="1"/>
</dbReference>
<keyword evidence="5 6" id="KW-0460">Magnesium</keyword>
<evidence type="ECO:0000256" key="3">
    <source>
        <dbReference type="ARBA" id="ARBA00022723"/>
    </source>
</evidence>
<dbReference type="InterPro" id="IPR020583">
    <property type="entry name" value="Inositol_monoP_metal-BS"/>
</dbReference>
<evidence type="ECO:0000256" key="6">
    <source>
        <dbReference type="PIRSR" id="PIRSR600760-2"/>
    </source>
</evidence>
<reference evidence="7 8" key="1">
    <citation type="submission" date="2016-03" db="EMBL/GenBank/DDBJ databases">
        <authorList>
            <person name="Ploux O."/>
        </authorList>
    </citation>
    <scope>NUCLEOTIDE SEQUENCE [LARGE SCALE GENOMIC DNA]</scope>
    <source>
        <strain evidence="7 8">UAMH 11012</strain>
    </source>
</reference>
<feature type="binding site" evidence="6">
    <location>
        <position position="290"/>
    </location>
    <ligand>
        <name>Mg(2+)</name>
        <dbReference type="ChEBI" id="CHEBI:18420"/>
        <label>1</label>
        <note>catalytic</note>
    </ligand>
</feature>
<feature type="binding site" evidence="6">
    <location>
        <position position="131"/>
    </location>
    <ligand>
        <name>Mg(2+)</name>
        <dbReference type="ChEBI" id="CHEBI:18420"/>
        <label>1</label>
        <note>catalytic</note>
    </ligand>
</feature>
<gene>
    <name evidence="7" type="ORF">PAC_12058</name>
</gene>
<dbReference type="EMBL" id="FJOG01000020">
    <property type="protein sequence ID" value="CZR62161.1"/>
    <property type="molecule type" value="Genomic_DNA"/>
</dbReference>
<protein>
    <submittedName>
        <fullName evidence="7">Related to myo-inositol-1(Or 4)-monophosphatase</fullName>
    </submittedName>
</protein>
<dbReference type="SUPFAM" id="SSF56655">
    <property type="entry name" value="Carbohydrate phosphatase"/>
    <property type="match status" value="1"/>
</dbReference>
<evidence type="ECO:0000256" key="5">
    <source>
        <dbReference type="ARBA" id="ARBA00022842"/>
    </source>
</evidence>
<dbReference type="AlphaFoldDB" id="A0A1L7XAW0"/>
<evidence type="ECO:0000313" key="7">
    <source>
        <dbReference type="EMBL" id="CZR62161.1"/>
    </source>
</evidence>
<organism evidence="7 8">
    <name type="scientific">Phialocephala subalpina</name>
    <dbReference type="NCBI Taxonomy" id="576137"/>
    <lineage>
        <taxon>Eukaryota</taxon>
        <taxon>Fungi</taxon>
        <taxon>Dikarya</taxon>
        <taxon>Ascomycota</taxon>
        <taxon>Pezizomycotina</taxon>
        <taxon>Leotiomycetes</taxon>
        <taxon>Helotiales</taxon>
        <taxon>Mollisiaceae</taxon>
        <taxon>Phialocephala</taxon>
        <taxon>Phialocephala fortinii species complex</taxon>
    </lineage>
</organism>
<keyword evidence="8" id="KW-1185">Reference proteome</keyword>
<dbReference type="PANTHER" id="PTHR43200">
    <property type="entry name" value="PHOSPHATASE"/>
    <property type="match status" value="1"/>
</dbReference>
<feature type="binding site" evidence="6">
    <location>
        <position position="134"/>
    </location>
    <ligand>
        <name>Mg(2+)</name>
        <dbReference type="ChEBI" id="CHEBI:18420"/>
        <label>1</label>
        <note>catalytic</note>
    </ligand>
</feature>
<dbReference type="PROSITE" id="PS00629">
    <property type="entry name" value="IMP_1"/>
    <property type="match status" value="1"/>
</dbReference>
<feature type="binding site" evidence="6">
    <location>
        <position position="71"/>
    </location>
    <ligand>
        <name>Mg(2+)</name>
        <dbReference type="ChEBI" id="CHEBI:18420"/>
        <label>1</label>
        <note>catalytic</note>
    </ligand>
</feature>
<feature type="binding site" evidence="6">
    <location>
        <position position="133"/>
    </location>
    <ligand>
        <name>Mg(2+)</name>
        <dbReference type="ChEBI" id="CHEBI:18420"/>
        <label>1</label>
        <note>catalytic</note>
    </ligand>
</feature>
<keyword evidence="3 6" id="KW-0479">Metal-binding</keyword>
<dbReference type="PANTHER" id="PTHR43200:SF2">
    <property type="entry name" value="3'(2'),5'-BISPHOSPHATE NUCLEOTIDASE"/>
    <property type="match status" value="1"/>
</dbReference>
<dbReference type="Pfam" id="PF00459">
    <property type="entry name" value="Inositol_P"/>
    <property type="match status" value="1"/>
</dbReference>
<evidence type="ECO:0000256" key="1">
    <source>
        <dbReference type="ARBA" id="ARBA00001946"/>
    </source>
</evidence>
<dbReference type="OrthoDB" id="411145at2759"/>
<comment type="similarity">
    <text evidence="2">Belongs to the inositol monophosphatase superfamily.</text>
</comment>
<evidence type="ECO:0000256" key="2">
    <source>
        <dbReference type="ARBA" id="ARBA00009759"/>
    </source>
</evidence>
<dbReference type="GO" id="GO:0046872">
    <property type="term" value="F:metal ion binding"/>
    <property type="evidence" value="ECO:0007669"/>
    <property type="project" value="UniProtKB-KW"/>
</dbReference>
<accession>A0A1L7XAW0</accession>
<dbReference type="Gene3D" id="3.30.540.10">
    <property type="entry name" value="Fructose-1,6-Bisphosphatase, subunit A, domain 1"/>
    <property type="match status" value="1"/>
</dbReference>
<evidence type="ECO:0000256" key="4">
    <source>
        <dbReference type="ARBA" id="ARBA00022801"/>
    </source>
</evidence>
<dbReference type="STRING" id="576137.A0A1L7XAW0"/>